<keyword evidence="4 10" id="KW-1133">Transmembrane helix</keyword>
<dbReference type="Gene3D" id="1.10.287.70">
    <property type="match status" value="1"/>
</dbReference>
<evidence type="ECO:0000256" key="4">
    <source>
        <dbReference type="ARBA" id="ARBA00022989"/>
    </source>
</evidence>
<dbReference type="PRINTS" id="PR01333">
    <property type="entry name" value="2POREKCHANEL"/>
</dbReference>
<proteinExistence type="inferred from homology"/>
<accession>A0A8B7P5M6</accession>
<dbReference type="GO" id="GO:0015271">
    <property type="term" value="F:outward rectifier potassium channel activity"/>
    <property type="evidence" value="ECO:0007669"/>
    <property type="project" value="TreeGrafter"/>
</dbReference>
<reference evidence="13" key="1">
    <citation type="submission" date="2025-08" db="UniProtKB">
        <authorList>
            <consortium name="RefSeq"/>
        </authorList>
    </citation>
    <scope>IDENTIFICATION</scope>
    <source>
        <tissue evidence="13">Whole organism</tissue>
    </source>
</reference>
<dbReference type="GeneID" id="108677538"/>
<feature type="compositionally biased region" description="Low complexity" evidence="9">
    <location>
        <begin position="72"/>
        <end position="88"/>
    </location>
</feature>
<evidence type="ECO:0000256" key="8">
    <source>
        <dbReference type="RuleBase" id="RU003857"/>
    </source>
</evidence>
<dbReference type="GO" id="GO:0005886">
    <property type="term" value="C:plasma membrane"/>
    <property type="evidence" value="ECO:0007669"/>
    <property type="project" value="TreeGrafter"/>
</dbReference>
<feature type="region of interest" description="Disordered" evidence="9">
    <location>
        <begin position="61"/>
        <end position="91"/>
    </location>
</feature>
<sequence length="461" mass="52133">MSIKDTRYSKSTTPRSYNQGVFGATDTERKTFHIGHHDGKGRNPQLPIAIDRSYDYERGERFTIDRDRGSQRSRGSIRSRGSYSSSTHGSEKPLQEKVKDCCRMTIAFIFSNVGVCAMFVGYTIMGSFIFQVIERNDDAFKDISVEAERNRTIAYLWNITHHFNINNYRGWNDSTAVGVSSYQKYVIDAITRGYNGNDNATSYDPWSFEGGFLYSLTVITTIGYGHIVPKTTNGKIMTIVYTIFGMPVFLLYMANIGDILAKGLKWTYAKICICRHARDEQRYQPSAVWRSAATMFSSPVDPRYPAVLENGGGEGFELDPGQRRVLHTPDQISIGSESWRSVPSEKTDLSSVNIPITISLVILFALLYGGTELFQSFEDWDPLTSFYFCFISLTTIGFGDIVPGTSVSADNRINFIYCALYLMFGLALLSMCFNLMQEEVVHKVTTCVRSVTFFKRRKELN</sequence>
<dbReference type="PANTHER" id="PTHR11003">
    <property type="entry name" value="POTASSIUM CHANNEL, SUBFAMILY K"/>
    <property type="match status" value="1"/>
</dbReference>
<organism evidence="12 13">
    <name type="scientific">Hyalella azteca</name>
    <name type="common">Amphipod</name>
    <dbReference type="NCBI Taxonomy" id="294128"/>
    <lineage>
        <taxon>Eukaryota</taxon>
        <taxon>Metazoa</taxon>
        <taxon>Ecdysozoa</taxon>
        <taxon>Arthropoda</taxon>
        <taxon>Crustacea</taxon>
        <taxon>Multicrustacea</taxon>
        <taxon>Malacostraca</taxon>
        <taxon>Eumalacostraca</taxon>
        <taxon>Peracarida</taxon>
        <taxon>Amphipoda</taxon>
        <taxon>Senticaudata</taxon>
        <taxon>Talitrida</taxon>
        <taxon>Talitroidea</taxon>
        <taxon>Hyalellidae</taxon>
        <taxon>Hyalella</taxon>
    </lineage>
</organism>
<keyword evidence="5 8" id="KW-0406">Ion transport</keyword>
<evidence type="ECO:0000256" key="5">
    <source>
        <dbReference type="ARBA" id="ARBA00023065"/>
    </source>
</evidence>
<keyword evidence="2 8" id="KW-0813">Transport</keyword>
<protein>
    <submittedName>
        <fullName evidence="13">Potassium channel subfamily K member 18 isoform X1</fullName>
    </submittedName>
</protein>
<comment type="similarity">
    <text evidence="8">Belongs to the two pore domain potassium channel (TC 1.A.1.8) family.</text>
</comment>
<evidence type="ECO:0000256" key="6">
    <source>
        <dbReference type="ARBA" id="ARBA00023136"/>
    </source>
</evidence>
<evidence type="ECO:0000313" key="12">
    <source>
        <dbReference type="Proteomes" id="UP000694843"/>
    </source>
</evidence>
<evidence type="ECO:0000259" key="11">
    <source>
        <dbReference type="Pfam" id="PF07885"/>
    </source>
</evidence>
<dbReference type="SUPFAM" id="SSF81324">
    <property type="entry name" value="Voltage-gated potassium channels"/>
    <property type="match status" value="2"/>
</dbReference>
<evidence type="ECO:0000256" key="3">
    <source>
        <dbReference type="ARBA" id="ARBA00022692"/>
    </source>
</evidence>
<evidence type="ECO:0000256" key="2">
    <source>
        <dbReference type="ARBA" id="ARBA00022448"/>
    </source>
</evidence>
<dbReference type="InterPro" id="IPR013099">
    <property type="entry name" value="K_chnl_dom"/>
</dbReference>
<comment type="subcellular location">
    <subcellularLocation>
        <location evidence="1">Membrane</location>
        <topology evidence="1">Multi-pass membrane protein</topology>
    </subcellularLocation>
</comment>
<name>A0A8B7P5M6_HYAAZ</name>
<feature type="transmembrane region" description="Helical" evidence="10">
    <location>
        <begin position="383"/>
        <end position="402"/>
    </location>
</feature>
<feature type="transmembrane region" description="Helical" evidence="10">
    <location>
        <begin position="236"/>
        <end position="254"/>
    </location>
</feature>
<dbReference type="GO" id="GO:0030322">
    <property type="term" value="P:stabilization of membrane potential"/>
    <property type="evidence" value="ECO:0007669"/>
    <property type="project" value="TreeGrafter"/>
</dbReference>
<dbReference type="PANTHER" id="PTHR11003:SF352">
    <property type="entry name" value="BCDNA.GH04802-RELATED"/>
    <property type="match status" value="1"/>
</dbReference>
<evidence type="ECO:0000256" key="10">
    <source>
        <dbReference type="SAM" id="Phobius"/>
    </source>
</evidence>
<keyword evidence="6 10" id="KW-0472">Membrane</keyword>
<feature type="region of interest" description="Disordered" evidence="9">
    <location>
        <begin position="1"/>
        <end position="22"/>
    </location>
</feature>
<dbReference type="OMA" id="TPQSEWG"/>
<gene>
    <name evidence="13" type="primary">LOC108677538</name>
</gene>
<evidence type="ECO:0000256" key="9">
    <source>
        <dbReference type="SAM" id="MobiDB-lite"/>
    </source>
</evidence>
<feature type="compositionally biased region" description="Basic and acidic residues" evidence="9">
    <location>
        <begin position="61"/>
        <end position="70"/>
    </location>
</feature>
<keyword evidence="12" id="KW-1185">Reference proteome</keyword>
<evidence type="ECO:0000256" key="1">
    <source>
        <dbReference type="ARBA" id="ARBA00004141"/>
    </source>
</evidence>
<dbReference type="AlphaFoldDB" id="A0A8B7P5M6"/>
<keyword evidence="7 8" id="KW-0407">Ion channel</keyword>
<evidence type="ECO:0000313" key="13">
    <source>
        <dbReference type="RefSeq" id="XP_018021255.1"/>
    </source>
</evidence>
<feature type="transmembrane region" description="Helical" evidence="10">
    <location>
        <begin position="414"/>
        <end position="436"/>
    </location>
</feature>
<feature type="domain" description="Potassium channel" evidence="11">
    <location>
        <begin position="202"/>
        <end position="261"/>
    </location>
</feature>
<dbReference type="Pfam" id="PF07885">
    <property type="entry name" value="Ion_trans_2"/>
    <property type="match status" value="2"/>
</dbReference>
<dbReference type="InterPro" id="IPR003280">
    <property type="entry name" value="2pore_dom_K_chnl"/>
</dbReference>
<dbReference type="Proteomes" id="UP000694843">
    <property type="component" value="Unplaced"/>
</dbReference>
<feature type="transmembrane region" description="Helical" evidence="10">
    <location>
        <begin position="211"/>
        <end position="229"/>
    </location>
</feature>
<feature type="domain" description="Potassium channel" evidence="11">
    <location>
        <begin position="362"/>
        <end position="440"/>
    </location>
</feature>
<feature type="compositionally biased region" description="Polar residues" evidence="9">
    <location>
        <begin position="9"/>
        <end position="19"/>
    </location>
</feature>
<keyword evidence="3 8" id="KW-0812">Transmembrane</keyword>
<dbReference type="KEGG" id="hazt:108677538"/>
<dbReference type="GO" id="GO:0022841">
    <property type="term" value="F:potassium ion leak channel activity"/>
    <property type="evidence" value="ECO:0007669"/>
    <property type="project" value="TreeGrafter"/>
</dbReference>
<dbReference type="RefSeq" id="XP_018021255.1">
    <property type="nucleotide sequence ID" value="XM_018165766.2"/>
</dbReference>
<feature type="transmembrane region" description="Helical" evidence="10">
    <location>
        <begin position="106"/>
        <end position="130"/>
    </location>
</feature>
<feature type="transmembrane region" description="Helical" evidence="10">
    <location>
        <begin position="352"/>
        <end position="371"/>
    </location>
</feature>
<evidence type="ECO:0000256" key="7">
    <source>
        <dbReference type="ARBA" id="ARBA00023303"/>
    </source>
</evidence>
<dbReference type="OrthoDB" id="297496at2759"/>